<dbReference type="InterPro" id="IPR020057">
    <property type="entry name" value="Ribosomal_bL25_b-dom"/>
</dbReference>
<evidence type="ECO:0000256" key="2">
    <source>
        <dbReference type="ARBA" id="ARBA00022884"/>
    </source>
</evidence>
<dbReference type="InterPro" id="IPR011035">
    <property type="entry name" value="Ribosomal_bL25/Gln-tRNA_synth"/>
</dbReference>
<dbReference type="CDD" id="cd00495">
    <property type="entry name" value="Ribosomal_L25_TL5_CTC"/>
    <property type="match status" value="1"/>
</dbReference>
<organism evidence="9 10">
    <name type="scientific">Candidatus Methylophosphatis roskildensis</name>
    <dbReference type="NCBI Taxonomy" id="2899263"/>
    <lineage>
        <taxon>Bacteria</taxon>
        <taxon>Pseudomonadati</taxon>
        <taxon>Pseudomonadota</taxon>
        <taxon>Betaproteobacteria</taxon>
        <taxon>Nitrosomonadales</taxon>
        <taxon>Sterolibacteriaceae</taxon>
        <taxon>Candidatus Methylophosphatis</taxon>
    </lineage>
</organism>
<keyword evidence="3 5" id="KW-0689">Ribosomal protein</keyword>
<reference evidence="9" key="1">
    <citation type="submission" date="2020-10" db="EMBL/GenBank/DDBJ databases">
        <title>Connecting structure to function with the recovery of over 1000 high-quality activated sludge metagenome-assembled genomes encoding full-length rRNA genes using long-read sequencing.</title>
        <authorList>
            <person name="Singleton C.M."/>
            <person name="Petriglieri F."/>
            <person name="Kristensen J.M."/>
            <person name="Kirkegaard R.H."/>
            <person name="Michaelsen T.Y."/>
            <person name="Andersen M.H."/>
            <person name="Karst S.M."/>
            <person name="Dueholm M.S."/>
            <person name="Nielsen P.H."/>
            <person name="Albertsen M."/>
        </authorList>
    </citation>
    <scope>NUCLEOTIDE SEQUENCE</scope>
    <source>
        <strain evidence="9">Bjer_18-Q3-R1-45_BAT3C.347</strain>
    </source>
</reference>
<feature type="domain" description="Large ribosomal subunit protein bL25 L25" evidence="7">
    <location>
        <begin position="5"/>
        <end position="92"/>
    </location>
</feature>
<dbReference type="HAMAP" id="MF_01334">
    <property type="entry name" value="Ribosomal_bL25_CTC"/>
    <property type="match status" value="1"/>
</dbReference>
<dbReference type="Pfam" id="PF01386">
    <property type="entry name" value="Ribosomal_L25p"/>
    <property type="match status" value="1"/>
</dbReference>
<comment type="function">
    <text evidence="5">This is one of the proteins that binds to the 5S RNA in the ribosome where it forms part of the central protuberance.</text>
</comment>
<accession>A0A9D7E039</accession>
<protein>
    <recommendedName>
        <fullName evidence="5">Large ribosomal subunit protein bL25</fullName>
    </recommendedName>
    <alternativeName>
        <fullName evidence="5">General stress protein CTC</fullName>
    </alternativeName>
</protein>
<evidence type="ECO:0000256" key="6">
    <source>
        <dbReference type="SAM" id="MobiDB-lite"/>
    </source>
</evidence>
<dbReference type="InterPro" id="IPR020930">
    <property type="entry name" value="Ribosomal_uL5_bac-type"/>
</dbReference>
<dbReference type="InterPro" id="IPR020055">
    <property type="entry name" value="Ribosomal_bL25_short"/>
</dbReference>
<feature type="domain" description="Large ribosomal subunit protein bL25 beta" evidence="8">
    <location>
        <begin position="100"/>
        <end position="188"/>
    </location>
</feature>
<dbReference type="NCBIfam" id="NF004128">
    <property type="entry name" value="PRK05618.1-2"/>
    <property type="match status" value="1"/>
</dbReference>
<gene>
    <name evidence="5" type="primary">rplY</name>
    <name evidence="5" type="synonym">ctc</name>
    <name evidence="9" type="ORF">IPH26_00015</name>
</gene>
<dbReference type="SUPFAM" id="SSF50715">
    <property type="entry name" value="Ribosomal protein L25-like"/>
    <property type="match status" value="1"/>
</dbReference>
<dbReference type="Gene3D" id="2.40.240.10">
    <property type="entry name" value="Ribosomal Protein L25, Chain P"/>
    <property type="match status" value="1"/>
</dbReference>
<evidence type="ECO:0000313" key="10">
    <source>
        <dbReference type="Proteomes" id="UP000807785"/>
    </source>
</evidence>
<proteinExistence type="inferred from homology"/>
<dbReference type="AlphaFoldDB" id="A0A9D7E039"/>
<dbReference type="HAMAP" id="MF_01336">
    <property type="entry name" value="Ribosomal_bL25"/>
    <property type="match status" value="1"/>
</dbReference>
<evidence type="ECO:0000256" key="1">
    <source>
        <dbReference type="ARBA" id="ARBA00022730"/>
    </source>
</evidence>
<evidence type="ECO:0000259" key="8">
    <source>
        <dbReference type="Pfam" id="PF14693"/>
    </source>
</evidence>
<evidence type="ECO:0000256" key="4">
    <source>
        <dbReference type="ARBA" id="ARBA00023274"/>
    </source>
</evidence>
<dbReference type="PANTHER" id="PTHR33284">
    <property type="entry name" value="RIBOSOMAL PROTEIN L25/GLN-TRNA SYNTHETASE, ANTI-CODON-BINDING DOMAIN-CONTAINING PROTEIN"/>
    <property type="match status" value="1"/>
</dbReference>
<dbReference type="GO" id="GO:0003735">
    <property type="term" value="F:structural constituent of ribosome"/>
    <property type="evidence" value="ECO:0007669"/>
    <property type="project" value="InterPro"/>
</dbReference>
<dbReference type="NCBIfam" id="NF004612">
    <property type="entry name" value="PRK05943.1"/>
    <property type="match status" value="1"/>
</dbReference>
<evidence type="ECO:0000259" key="7">
    <source>
        <dbReference type="Pfam" id="PF01386"/>
    </source>
</evidence>
<dbReference type="Proteomes" id="UP000807785">
    <property type="component" value="Unassembled WGS sequence"/>
</dbReference>
<dbReference type="InterPro" id="IPR020056">
    <property type="entry name" value="Rbsml_bL25/Gln-tRNA_synth_N"/>
</dbReference>
<dbReference type="Gene3D" id="2.170.120.20">
    <property type="entry name" value="Ribosomal protein L25, beta domain"/>
    <property type="match status" value="1"/>
</dbReference>
<dbReference type="EMBL" id="JADJEV010000001">
    <property type="protein sequence ID" value="MBK6971406.1"/>
    <property type="molecule type" value="Genomic_DNA"/>
</dbReference>
<feature type="compositionally biased region" description="Low complexity" evidence="6">
    <location>
        <begin position="198"/>
        <end position="211"/>
    </location>
</feature>
<keyword evidence="4 5" id="KW-0687">Ribonucleoprotein</keyword>
<keyword evidence="1 5" id="KW-0699">rRNA-binding</keyword>
<dbReference type="NCBIfam" id="TIGR00731">
    <property type="entry name" value="bL25_bact_ctc"/>
    <property type="match status" value="1"/>
</dbReference>
<evidence type="ECO:0000313" key="9">
    <source>
        <dbReference type="EMBL" id="MBK6971406.1"/>
    </source>
</evidence>
<name>A0A9D7E039_9PROT</name>
<dbReference type="Pfam" id="PF14693">
    <property type="entry name" value="Ribosomal_TL5_C"/>
    <property type="match status" value="1"/>
</dbReference>
<dbReference type="PANTHER" id="PTHR33284:SF1">
    <property type="entry name" value="RIBOSOMAL PROTEIN L25_GLN-TRNA SYNTHETASE, ANTI-CODON-BINDING DOMAIN-CONTAINING PROTEIN"/>
    <property type="match status" value="1"/>
</dbReference>
<keyword evidence="2 5" id="KW-0694">RNA-binding</keyword>
<feature type="region of interest" description="Disordered" evidence="6">
    <location>
        <begin position="191"/>
        <end position="211"/>
    </location>
</feature>
<dbReference type="NCBIfam" id="NF004130">
    <property type="entry name" value="PRK05618.1-5"/>
    <property type="match status" value="1"/>
</dbReference>
<dbReference type="GO" id="GO:0008097">
    <property type="term" value="F:5S rRNA binding"/>
    <property type="evidence" value="ECO:0007669"/>
    <property type="project" value="InterPro"/>
</dbReference>
<evidence type="ECO:0000256" key="5">
    <source>
        <dbReference type="HAMAP-Rule" id="MF_01334"/>
    </source>
</evidence>
<dbReference type="InterPro" id="IPR001021">
    <property type="entry name" value="Ribosomal_bL25_long"/>
</dbReference>
<dbReference type="GO" id="GO:0022625">
    <property type="term" value="C:cytosolic large ribosomal subunit"/>
    <property type="evidence" value="ECO:0007669"/>
    <property type="project" value="TreeGrafter"/>
</dbReference>
<dbReference type="InterPro" id="IPR037121">
    <property type="entry name" value="Ribosomal_bL25_C"/>
</dbReference>
<dbReference type="InterPro" id="IPR029751">
    <property type="entry name" value="Ribosomal_L25_dom"/>
</dbReference>
<dbReference type="GO" id="GO:0006412">
    <property type="term" value="P:translation"/>
    <property type="evidence" value="ECO:0007669"/>
    <property type="project" value="UniProtKB-UniRule"/>
</dbReference>
<comment type="similarity">
    <text evidence="5">Belongs to the bacterial ribosomal protein bL25 family. CTC subfamily.</text>
</comment>
<sequence>MSIVLKAAKRAEQGTGASRRLRRTGRVPGILYGGGTAAEQITVDHNEVYHLLRQESFHASVLNMDIDGATQAAILRDVQVHPYKAQVLHLDFQRVDAAQKIHVKVPLHYKNAEVSPGVKLQGGIASHVMNELDVTCPPADLPEFIEVDLAHLSAGHSMHISEITMPKGVEPVLHKGEDPVIASITIPRGAKADEVAEGEPAAAEAPEPAKK</sequence>
<evidence type="ECO:0000256" key="3">
    <source>
        <dbReference type="ARBA" id="ARBA00022980"/>
    </source>
</evidence>
<comment type="caution">
    <text evidence="9">The sequence shown here is derived from an EMBL/GenBank/DDBJ whole genome shotgun (WGS) entry which is preliminary data.</text>
</comment>
<comment type="subunit">
    <text evidence="5">Part of the 50S ribosomal subunit; part of the 5S rRNA/L5/L18/L25 subcomplex. Contacts the 5S rRNA. Binds to the 5S rRNA independently of L5 and L18.</text>
</comment>